<comment type="similarity">
    <text evidence="1">Belongs to the AB hydrolase superfamily. AB hydrolase 2 family.</text>
</comment>
<dbReference type="InterPro" id="IPR029058">
    <property type="entry name" value="AB_hydrolase_fold"/>
</dbReference>
<dbReference type="InterPro" id="IPR050565">
    <property type="entry name" value="LYPA1-2/EST-like"/>
</dbReference>
<dbReference type="Gene3D" id="3.40.50.1820">
    <property type="entry name" value="alpha/beta hydrolase"/>
    <property type="match status" value="1"/>
</dbReference>
<gene>
    <name evidence="4" type="ORF">BBD42_09600</name>
</gene>
<evidence type="ECO:0000256" key="1">
    <source>
        <dbReference type="ARBA" id="ARBA00006499"/>
    </source>
</evidence>
<dbReference type="PANTHER" id="PTHR10655:SF17">
    <property type="entry name" value="LYSOPHOSPHOLIPASE-LIKE PROTEIN 1"/>
    <property type="match status" value="1"/>
</dbReference>
<evidence type="ECO:0000259" key="3">
    <source>
        <dbReference type="Pfam" id="PF02230"/>
    </source>
</evidence>
<protein>
    <submittedName>
        <fullName evidence="4">Esterase</fullName>
    </submittedName>
</protein>
<sequence>MNPAYHYDVHLPAHAEAGQTFPVIFTLHGKGSNEANMHGLVAPLEDKFIIINIRGDLRLGAGYQYYELKSLGNPIRDIFDRAVQQLEGFIAYATEKYPIDASQRYLLGFSQGAILSMTLALKMGEQLKGIVALNGYVPEFVKHEYVLQSLENVSMFVSHGEFDSVFPIRIGHETADYFQALTPQLTFKTYPTDHGVSLENQRDFLAWLLENKGEQAQ</sequence>
<evidence type="ECO:0000256" key="2">
    <source>
        <dbReference type="ARBA" id="ARBA00022801"/>
    </source>
</evidence>
<organism evidence="4">
    <name type="scientific">Paenibacillus sp. BIHB 4019</name>
    <dbReference type="NCBI Taxonomy" id="1870819"/>
    <lineage>
        <taxon>Bacteria</taxon>
        <taxon>Bacillati</taxon>
        <taxon>Bacillota</taxon>
        <taxon>Bacilli</taxon>
        <taxon>Bacillales</taxon>
        <taxon>Paenibacillaceae</taxon>
        <taxon>Paenibacillus</taxon>
    </lineage>
</organism>
<dbReference type="Pfam" id="PF02230">
    <property type="entry name" value="Abhydrolase_2"/>
    <property type="match status" value="1"/>
</dbReference>
<feature type="domain" description="Phospholipase/carboxylesterase/thioesterase" evidence="3">
    <location>
        <begin position="24"/>
        <end position="195"/>
    </location>
</feature>
<keyword evidence="2" id="KW-0378">Hydrolase</keyword>
<reference evidence="4" key="1">
    <citation type="submission" date="2016-08" db="EMBL/GenBank/DDBJ databases">
        <title>Complete Genome Seqeunce of Paenibacillus sp. BIHB 4019 from tea rhizoplane.</title>
        <authorList>
            <person name="Thakur R."/>
            <person name="Swarnkar M.K."/>
            <person name="Gulati A."/>
        </authorList>
    </citation>
    <scope>NUCLEOTIDE SEQUENCE [LARGE SCALE GENOMIC DNA]</scope>
    <source>
        <strain evidence="4">BIHB4019</strain>
    </source>
</reference>
<accession>A0A1B2DG43</accession>
<dbReference type="RefSeq" id="WP_099517970.1">
    <property type="nucleotide sequence ID" value="NZ_CP016808.1"/>
</dbReference>
<dbReference type="SUPFAM" id="SSF53474">
    <property type="entry name" value="alpha/beta-Hydrolases"/>
    <property type="match status" value="1"/>
</dbReference>
<proteinExistence type="inferred from homology"/>
<dbReference type="InterPro" id="IPR003140">
    <property type="entry name" value="PLipase/COase/thioEstase"/>
</dbReference>
<evidence type="ECO:0000313" key="4">
    <source>
        <dbReference type="EMBL" id="ANY66688.1"/>
    </source>
</evidence>
<dbReference type="EMBL" id="CP016808">
    <property type="protein sequence ID" value="ANY66688.1"/>
    <property type="molecule type" value="Genomic_DNA"/>
</dbReference>
<dbReference type="PANTHER" id="PTHR10655">
    <property type="entry name" value="LYSOPHOSPHOLIPASE-RELATED"/>
    <property type="match status" value="1"/>
</dbReference>
<dbReference type="AlphaFoldDB" id="A0A1B2DG43"/>
<name>A0A1B2DG43_9BACL</name>
<dbReference type="GO" id="GO:0016787">
    <property type="term" value="F:hydrolase activity"/>
    <property type="evidence" value="ECO:0007669"/>
    <property type="project" value="UniProtKB-KW"/>
</dbReference>